<gene>
    <name evidence="1" type="ORF">FHU36_002342</name>
</gene>
<dbReference type="AlphaFoldDB" id="A0A7X0C086"/>
<protein>
    <submittedName>
        <fullName evidence="1">Uncharacterized protein</fullName>
    </submittedName>
</protein>
<comment type="caution">
    <text evidence="1">The sequence shown here is derived from an EMBL/GenBank/DDBJ whole genome shotgun (WGS) entry which is preliminary data.</text>
</comment>
<reference evidence="1 2" key="1">
    <citation type="submission" date="2020-08" db="EMBL/GenBank/DDBJ databases">
        <title>Sequencing the genomes of 1000 actinobacteria strains.</title>
        <authorList>
            <person name="Klenk H.-P."/>
        </authorList>
    </citation>
    <scope>NUCLEOTIDE SEQUENCE [LARGE SCALE GENOMIC DNA]</scope>
    <source>
        <strain evidence="1 2">DSM 45913</strain>
    </source>
</reference>
<organism evidence="1 2">
    <name type="scientific">Nonomuraea muscovyensis</name>
    <dbReference type="NCBI Taxonomy" id="1124761"/>
    <lineage>
        <taxon>Bacteria</taxon>
        <taxon>Bacillati</taxon>
        <taxon>Actinomycetota</taxon>
        <taxon>Actinomycetes</taxon>
        <taxon>Streptosporangiales</taxon>
        <taxon>Streptosporangiaceae</taxon>
        <taxon>Nonomuraea</taxon>
    </lineage>
</organism>
<dbReference type="RefSeq" id="WP_185083717.1">
    <property type="nucleotide sequence ID" value="NZ_JACHJB010000001.1"/>
</dbReference>
<keyword evidence="2" id="KW-1185">Reference proteome</keyword>
<dbReference type="EMBL" id="JACHJB010000001">
    <property type="protein sequence ID" value="MBB6345833.1"/>
    <property type="molecule type" value="Genomic_DNA"/>
</dbReference>
<name>A0A7X0C086_9ACTN</name>
<proteinExistence type="predicted"/>
<dbReference type="Proteomes" id="UP000583800">
    <property type="component" value="Unassembled WGS sequence"/>
</dbReference>
<sequence>MTDDDRIQEITIHYVHDDTHLRRDFDHRLALFLRAQPAHRRWDITPLVDALDQLGRRIPSVEVTLRRDPARAELAVSLDFDLLSILRRGP</sequence>
<evidence type="ECO:0000313" key="2">
    <source>
        <dbReference type="Proteomes" id="UP000583800"/>
    </source>
</evidence>
<accession>A0A7X0C086</accession>
<evidence type="ECO:0000313" key="1">
    <source>
        <dbReference type="EMBL" id="MBB6345833.1"/>
    </source>
</evidence>